<accession>A0A2A4GUX9</accession>
<organism evidence="2 3">
    <name type="scientific">Staphylococcus delphini</name>
    <dbReference type="NCBI Taxonomy" id="53344"/>
    <lineage>
        <taxon>Bacteria</taxon>
        <taxon>Bacillati</taxon>
        <taxon>Bacillota</taxon>
        <taxon>Bacilli</taxon>
        <taxon>Bacillales</taxon>
        <taxon>Staphylococcaceae</taxon>
        <taxon>Staphylococcus</taxon>
        <taxon>Staphylococcus intermedius group</taxon>
    </lineage>
</organism>
<dbReference type="AlphaFoldDB" id="A0A2A4GUX9"/>
<evidence type="ECO:0000313" key="3">
    <source>
        <dbReference type="Proteomes" id="UP000218335"/>
    </source>
</evidence>
<keyword evidence="2" id="KW-0067">ATP-binding</keyword>
<dbReference type="NCBIfam" id="NF047570">
    <property type="entry name" value="ABC_perm_EcsB"/>
    <property type="match status" value="1"/>
</dbReference>
<keyword evidence="1" id="KW-0472">Membrane</keyword>
<dbReference type="Proteomes" id="UP000218335">
    <property type="component" value="Unassembled WGS sequence"/>
</dbReference>
<dbReference type="Pfam" id="PF05975">
    <property type="entry name" value="EcsB"/>
    <property type="match status" value="1"/>
</dbReference>
<feature type="transmembrane region" description="Helical" evidence="1">
    <location>
        <begin position="21"/>
        <end position="47"/>
    </location>
</feature>
<feature type="transmembrane region" description="Helical" evidence="1">
    <location>
        <begin position="101"/>
        <end position="121"/>
    </location>
</feature>
<evidence type="ECO:0000313" key="2">
    <source>
        <dbReference type="EMBL" id="PCF54250.1"/>
    </source>
</evidence>
<name>A0A2A4GUX9_9STAP</name>
<dbReference type="EMBL" id="MWUU01000016">
    <property type="protein sequence ID" value="PCF54250.1"/>
    <property type="molecule type" value="Genomic_DNA"/>
</dbReference>
<dbReference type="RefSeq" id="WP_096638143.1">
    <property type="nucleotide sequence ID" value="NZ_MWUU01000016.1"/>
</dbReference>
<keyword evidence="2" id="KW-0547">Nucleotide-binding</keyword>
<proteinExistence type="predicted"/>
<dbReference type="InterPro" id="IPR010288">
    <property type="entry name" value="EcsB_ABC"/>
</dbReference>
<reference evidence="2 3" key="1">
    <citation type="journal article" date="2017" name="PLoS ONE">
        <title>Development of a real-time PCR for detection of Staphylococcus pseudintermedius using a novel automated comparison of whole-genome sequences.</title>
        <authorList>
            <person name="Verstappen K.M."/>
            <person name="Huijbregts L."/>
            <person name="Spaninks M."/>
            <person name="Wagenaar J.A."/>
            <person name="Fluit A.C."/>
            <person name="Duim B."/>
        </authorList>
    </citation>
    <scope>NUCLEOTIDE SEQUENCE [LARGE SCALE GENOMIC DNA]</scope>
    <source>
        <strain evidence="2 3">215070706401-1</strain>
    </source>
</reference>
<comment type="caution">
    <text evidence="2">The sequence shown here is derived from an EMBL/GenBank/DDBJ whole genome shotgun (WGS) entry which is preliminary data.</text>
</comment>
<feature type="transmembrane region" description="Helical" evidence="1">
    <location>
        <begin position="133"/>
        <end position="152"/>
    </location>
</feature>
<keyword evidence="1" id="KW-1133">Transmembrane helix</keyword>
<feature type="transmembrane region" description="Helical" evidence="1">
    <location>
        <begin position="187"/>
        <end position="208"/>
    </location>
</feature>
<feature type="transmembrane region" description="Helical" evidence="1">
    <location>
        <begin position="164"/>
        <end position="181"/>
    </location>
</feature>
<evidence type="ECO:0000256" key="1">
    <source>
        <dbReference type="SAM" id="Phobius"/>
    </source>
</evidence>
<feature type="transmembrane region" description="Helical" evidence="1">
    <location>
        <begin position="350"/>
        <end position="368"/>
    </location>
</feature>
<gene>
    <name evidence="2" type="ORF">B5C08_10925</name>
</gene>
<dbReference type="GO" id="GO:0016020">
    <property type="term" value="C:membrane"/>
    <property type="evidence" value="ECO:0007669"/>
    <property type="project" value="InterPro"/>
</dbReference>
<keyword evidence="1" id="KW-0812">Transmembrane</keyword>
<protein>
    <submittedName>
        <fullName evidence="2">Multidrug ABC transporter ATP-binding protein</fullName>
    </submittedName>
</protein>
<dbReference type="PIRSF" id="PIRSF037259">
    <property type="entry name" value="EcsB_ABC"/>
    <property type="match status" value="1"/>
</dbReference>
<dbReference type="GO" id="GO:0005524">
    <property type="term" value="F:ATP binding"/>
    <property type="evidence" value="ECO:0007669"/>
    <property type="project" value="UniProtKB-KW"/>
</dbReference>
<sequence>MKTARQLFRERLNAERKEKNYYNKFIFNGHFSVFLVILLGAFILGYSQWLKHVPEGINYALWVSIVLSITSIFPLKTLLADADRLFLLPFERQMKAYMRDSLIFSYLSRLPLQILMLIVFYPLIHTVYPERMAAFIVTIVLAIILPLVGLCLKWEWYRYRLENWSVQLVLFIFNLGGYYVMLAAFDLSAIIAVVGIIALCVLLNRLNVNQLFPWESMIKRAHQHRMNYYKFVNMFTDVKGMQEQAVRRRYLDFMLKTPKPFDSTQLYPFLFKRNFLRGKDALNMTLRLVVICIFIMIWLNHPWVNVVIGSLAMYIIVLQMSQFYTHEAYSLWPQVWPVSELYVIEGYRKFLQQTVLIIGILFSIVYVLLHVTQFYFIIFFFIVGYFTIRSTIKKLKYQESLLKD</sequence>
<feature type="transmembrane region" description="Helical" evidence="1">
    <location>
        <begin position="305"/>
        <end position="324"/>
    </location>
</feature>
<feature type="transmembrane region" description="Helical" evidence="1">
    <location>
        <begin position="59"/>
        <end position="80"/>
    </location>
</feature>